<name>A0A9X1MQY0_9BACT</name>
<dbReference type="GO" id="GO:0003993">
    <property type="term" value="F:acid phosphatase activity"/>
    <property type="evidence" value="ECO:0007669"/>
    <property type="project" value="InterPro"/>
</dbReference>
<dbReference type="RefSeq" id="WP_230223051.1">
    <property type="nucleotide sequence ID" value="NZ_JAJKFT010000010.1"/>
</dbReference>
<dbReference type="Pfam" id="PF16656">
    <property type="entry name" value="Pur_ac_phosph_N"/>
    <property type="match status" value="1"/>
</dbReference>
<dbReference type="SUPFAM" id="SSF56300">
    <property type="entry name" value="Metallo-dependent phosphatases"/>
    <property type="match status" value="1"/>
</dbReference>
<dbReference type="InterPro" id="IPR015914">
    <property type="entry name" value="PAPs_N"/>
</dbReference>
<dbReference type="Pfam" id="PF00149">
    <property type="entry name" value="Metallophos"/>
    <property type="match status" value="1"/>
</dbReference>
<protein>
    <submittedName>
        <fullName evidence="5">Metallophosphoesterase</fullName>
    </submittedName>
</protein>
<dbReference type="EMBL" id="JAJKFT010000010">
    <property type="protein sequence ID" value="MCC9631251.1"/>
    <property type="molecule type" value="Genomic_DNA"/>
</dbReference>
<dbReference type="InterPro" id="IPR039331">
    <property type="entry name" value="PAPs-like"/>
</dbReference>
<evidence type="ECO:0000256" key="2">
    <source>
        <dbReference type="ARBA" id="ARBA00023157"/>
    </source>
</evidence>
<dbReference type="GO" id="GO:0046872">
    <property type="term" value="F:metal ion binding"/>
    <property type="evidence" value="ECO:0007669"/>
    <property type="project" value="InterPro"/>
</dbReference>
<dbReference type="AlphaFoldDB" id="A0A9X1MQY0"/>
<proteinExistence type="predicted"/>
<dbReference type="Gene3D" id="2.60.120.200">
    <property type="match status" value="1"/>
</dbReference>
<evidence type="ECO:0000256" key="3">
    <source>
        <dbReference type="SAM" id="SignalP"/>
    </source>
</evidence>
<dbReference type="InterPro" id="IPR006558">
    <property type="entry name" value="LamG-like"/>
</dbReference>
<keyword evidence="2" id="KW-1015">Disulfide bond</keyword>
<evidence type="ECO:0000259" key="4">
    <source>
        <dbReference type="SMART" id="SM00560"/>
    </source>
</evidence>
<evidence type="ECO:0000256" key="1">
    <source>
        <dbReference type="ARBA" id="ARBA00022729"/>
    </source>
</evidence>
<dbReference type="InterPro" id="IPR004843">
    <property type="entry name" value="Calcineurin-like_PHP"/>
</dbReference>
<dbReference type="SMART" id="SM00560">
    <property type="entry name" value="LamGL"/>
    <property type="match status" value="1"/>
</dbReference>
<dbReference type="Gene3D" id="2.60.40.380">
    <property type="entry name" value="Purple acid phosphatase-like, N-terminal"/>
    <property type="match status" value="1"/>
</dbReference>
<dbReference type="Gene3D" id="3.60.21.10">
    <property type="match status" value="1"/>
</dbReference>
<dbReference type="PANTHER" id="PTHR22953">
    <property type="entry name" value="ACID PHOSPHATASE RELATED"/>
    <property type="match status" value="1"/>
</dbReference>
<dbReference type="InterPro" id="IPR008963">
    <property type="entry name" value="Purple_acid_Pase-like_N"/>
</dbReference>
<keyword evidence="1 3" id="KW-0732">Signal</keyword>
<evidence type="ECO:0000313" key="5">
    <source>
        <dbReference type="EMBL" id="MCC9631251.1"/>
    </source>
</evidence>
<dbReference type="Proteomes" id="UP001139103">
    <property type="component" value="Unassembled WGS sequence"/>
</dbReference>
<reference evidence="5" key="1">
    <citation type="submission" date="2021-11" db="EMBL/GenBank/DDBJ databases">
        <title>Genome sequence.</title>
        <authorList>
            <person name="Sun Q."/>
        </authorList>
    </citation>
    <scope>NUCLEOTIDE SEQUENCE</scope>
    <source>
        <strain evidence="5">JC732</strain>
    </source>
</reference>
<dbReference type="InterPro" id="IPR029052">
    <property type="entry name" value="Metallo-depent_PP-like"/>
</dbReference>
<dbReference type="InterPro" id="IPR013320">
    <property type="entry name" value="ConA-like_dom_sf"/>
</dbReference>
<feature type="chain" id="PRO_5040735974" evidence="3">
    <location>
        <begin position="22"/>
        <end position="627"/>
    </location>
</feature>
<feature type="domain" description="LamG-like jellyroll fold" evidence="4">
    <location>
        <begin position="93"/>
        <end position="235"/>
    </location>
</feature>
<comment type="caution">
    <text evidence="5">The sequence shown here is derived from an EMBL/GenBank/DDBJ whole genome shotgun (WGS) entry which is preliminary data.</text>
</comment>
<dbReference type="Pfam" id="PF13385">
    <property type="entry name" value="Laminin_G_3"/>
    <property type="match status" value="1"/>
</dbReference>
<organism evidence="5 6">
    <name type="scientific">Blastopirellula sediminis</name>
    <dbReference type="NCBI Taxonomy" id="2894196"/>
    <lineage>
        <taxon>Bacteria</taxon>
        <taxon>Pseudomonadati</taxon>
        <taxon>Planctomycetota</taxon>
        <taxon>Planctomycetia</taxon>
        <taxon>Pirellulales</taxon>
        <taxon>Pirellulaceae</taxon>
        <taxon>Blastopirellula</taxon>
    </lineage>
</organism>
<feature type="signal peptide" evidence="3">
    <location>
        <begin position="1"/>
        <end position="21"/>
    </location>
</feature>
<dbReference type="PANTHER" id="PTHR22953:SF153">
    <property type="entry name" value="PURPLE ACID PHOSPHATASE"/>
    <property type="match status" value="1"/>
</dbReference>
<accession>A0A9X1MQY0</accession>
<dbReference type="SUPFAM" id="SSF49363">
    <property type="entry name" value="Purple acid phosphatase, N-terminal domain"/>
    <property type="match status" value="1"/>
</dbReference>
<gene>
    <name evidence="5" type="ORF">LOC68_22895</name>
</gene>
<sequence>MRRLTAILLLTISTFASPLLAHDGPDPVAHWKFRAESIDGDTLKSRLGPDVKLATDHAIAKDDLGESLLFSGQQTGGVLADDLKSVAEFLPKRDFTVAAWVAVHSPTEWGGILGAIQDNGNAEQGWILGYDQQSFYVGLATKGADDGDGKMTYLKGQTKYEPGKLYHVVAVYDGKLLELYVNGKLDASSDEQSGEILYPKSAPVVVGGYRDSNENHPMHGRIRELSLYDMAAKAAWVAHDFEHGQALAKLPAFDVSGPLSYIIKPYLQYGTQTGMTMMWRTNKKGTTVVRYGETDACTKQVEAAGADEMHEVRIEGLTPDTQYFYRTETVAADGAKLTSDVLTFRTAIDDRDTPFAFAVMSDTQGNPAVSGKLAEYAWGQRPSFLLHAGDLVNTGSDDRQWTHEFFSSMNPLISRVPFYPVIGNHETYRYKDGRSINYYRYMSLPDPEYYYTFRYANTQFFMIDTNQKVDPQSEQYKWLERQLAESTAVWKIVCHHHPAYSSDGDDYGNLWKTNKGTHGDLRVRQLAPLYEKYHVDIVWSGHIHSYERTWPIKENKAVQDGAPVYMITGGGGGHLETAGPTRPYFQNNIYRGHHWAMVYVNHGKLEFKAYDLDNHLFDTFTIEKKAK</sequence>
<evidence type="ECO:0000313" key="6">
    <source>
        <dbReference type="Proteomes" id="UP001139103"/>
    </source>
</evidence>
<keyword evidence="6" id="KW-1185">Reference proteome</keyword>
<dbReference type="SUPFAM" id="SSF49899">
    <property type="entry name" value="Concanavalin A-like lectins/glucanases"/>
    <property type="match status" value="1"/>
</dbReference>